<organism evidence="2 3">
    <name type="scientific">Coemansia interrupta</name>
    <dbReference type="NCBI Taxonomy" id="1126814"/>
    <lineage>
        <taxon>Eukaryota</taxon>
        <taxon>Fungi</taxon>
        <taxon>Fungi incertae sedis</taxon>
        <taxon>Zoopagomycota</taxon>
        <taxon>Kickxellomycotina</taxon>
        <taxon>Kickxellomycetes</taxon>
        <taxon>Kickxellales</taxon>
        <taxon>Kickxellaceae</taxon>
        <taxon>Coemansia</taxon>
    </lineage>
</organism>
<comment type="caution">
    <text evidence="2">The sequence shown here is derived from an EMBL/GenBank/DDBJ whole genome shotgun (WGS) entry which is preliminary data.</text>
</comment>
<evidence type="ECO:0000313" key="2">
    <source>
        <dbReference type="EMBL" id="KAJ2784701.1"/>
    </source>
</evidence>
<reference evidence="2" key="1">
    <citation type="submission" date="2022-07" db="EMBL/GenBank/DDBJ databases">
        <title>Phylogenomic reconstructions and comparative analyses of Kickxellomycotina fungi.</title>
        <authorList>
            <person name="Reynolds N.K."/>
            <person name="Stajich J.E."/>
            <person name="Barry K."/>
            <person name="Grigoriev I.V."/>
            <person name="Crous P."/>
            <person name="Smith M.E."/>
        </authorList>
    </citation>
    <scope>NUCLEOTIDE SEQUENCE</scope>
    <source>
        <strain evidence="2">BCRC 34489</strain>
    </source>
</reference>
<feature type="region of interest" description="Disordered" evidence="1">
    <location>
        <begin position="26"/>
        <end position="54"/>
    </location>
</feature>
<keyword evidence="3" id="KW-1185">Reference proteome</keyword>
<evidence type="ECO:0000313" key="3">
    <source>
        <dbReference type="Proteomes" id="UP001140172"/>
    </source>
</evidence>
<gene>
    <name evidence="2" type="ORF">GGI15_002176</name>
</gene>
<sequence>MIWSMNMDYNEELINVVNAFGSGGSVAAAAAPENPPKADEGSDAPAPQSSAPAS</sequence>
<proteinExistence type="predicted"/>
<dbReference type="Proteomes" id="UP001140172">
    <property type="component" value="Unassembled WGS sequence"/>
</dbReference>
<dbReference type="EMBL" id="JANBUM010000107">
    <property type="protein sequence ID" value="KAJ2784701.1"/>
    <property type="molecule type" value="Genomic_DNA"/>
</dbReference>
<feature type="compositionally biased region" description="Low complexity" evidence="1">
    <location>
        <begin position="43"/>
        <end position="54"/>
    </location>
</feature>
<accession>A0A9W8HM11</accession>
<evidence type="ECO:0000256" key="1">
    <source>
        <dbReference type="SAM" id="MobiDB-lite"/>
    </source>
</evidence>
<protein>
    <submittedName>
        <fullName evidence="2">Uncharacterized protein</fullName>
    </submittedName>
</protein>
<name>A0A9W8HM11_9FUNG</name>
<dbReference type="AlphaFoldDB" id="A0A9W8HM11"/>